<keyword evidence="1" id="KW-0472">Membrane</keyword>
<dbReference type="Proteomes" id="UP000321901">
    <property type="component" value="Unassembled WGS sequence"/>
</dbReference>
<dbReference type="EMBL" id="BJYL01000004">
    <property type="protein sequence ID" value="GEN82120.1"/>
    <property type="molecule type" value="Genomic_DNA"/>
</dbReference>
<comment type="caution">
    <text evidence="2">The sequence shown here is derived from an EMBL/GenBank/DDBJ whole genome shotgun (WGS) entry which is preliminary data.</text>
</comment>
<keyword evidence="1" id="KW-1133">Transmembrane helix</keyword>
<dbReference type="Pfam" id="PF11877">
    <property type="entry name" value="DUF3397"/>
    <property type="match status" value="1"/>
</dbReference>
<dbReference type="RefSeq" id="WP_147054838.1">
    <property type="nucleotide sequence ID" value="NZ_BJYL01000004.1"/>
</dbReference>
<feature type="transmembrane region" description="Helical" evidence="1">
    <location>
        <begin position="38"/>
        <end position="61"/>
    </location>
</feature>
<sequence>MINGILSIVAGIIVLFPFLVTVVYLVTMRKMGKAPAVVIGKAADFTTPFLFLSIYITSLTVFGKGTGFYIIGTAILIAIILAVFERIKEKEFQITRFLQKTWRVYFLMLSLAYVLLIATGVFFKISEYVK</sequence>
<organism evidence="2 3">
    <name type="scientific">Sporosarcina luteola</name>
    <dbReference type="NCBI Taxonomy" id="582850"/>
    <lineage>
        <taxon>Bacteria</taxon>
        <taxon>Bacillati</taxon>
        <taxon>Bacillota</taxon>
        <taxon>Bacilli</taxon>
        <taxon>Bacillales</taxon>
        <taxon>Caryophanaceae</taxon>
        <taxon>Sporosarcina</taxon>
    </lineage>
</organism>
<feature type="transmembrane region" description="Helical" evidence="1">
    <location>
        <begin position="6"/>
        <end position="26"/>
    </location>
</feature>
<protein>
    <recommendedName>
        <fullName evidence="4">Cytochrome b/b6 C-terminal region profile domain-containing protein</fullName>
    </recommendedName>
</protein>
<feature type="transmembrane region" description="Helical" evidence="1">
    <location>
        <begin position="67"/>
        <end position="84"/>
    </location>
</feature>
<dbReference type="AlphaFoldDB" id="A0A511Z3U9"/>
<proteinExistence type="predicted"/>
<accession>A0A511Z3U9</accession>
<feature type="transmembrane region" description="Helical" evidence="1">
    <location>
        <begin position="104"/>
        <end position="125"/>
    </location>
</feature>
<keyword evidence="1" id="KW-0812">Transmembrane</keyword>
<dbReference type="OrthoDB" id="2353183at2"/>
<evidence type="ECO:0000313" key="2">
    <source>
        <dbReference type="EMBL" id="GEN82120.1"/>
    </source>
</evidence>
<reference evidence="2 3" key="1">
    <citation type="submission" date="2019-07" db="EMBL/GenBank/DDBJ databases">
        <title>Whole genome shotgun sequence of Sporosarcina luteola NBRC 105378.</title>
        <authorList>
            <person name="Hosoyama A."/>
            <person name="Uohara A."/>
            <person name="Ohji S."/>
            <person name="Ichikawa N."/>
        </authorList>
    </citation>
    <scope>NUCLEOTIDE SEQUENCE [LARGE SCALE GENOMIC DNA]</scope>
    <source>
        <strain evidence="2 3">NBRC 105378</strain>
    </source>
</reference>
<name>A0A511Z3U9_9BACL</name>
<dbReference type="InterPro" id="IPR024515">
    <property type="entry name" value="DUF3397"/>
</dbReference>
<evidence type="ECO:0000313" key="3">
    <source>
        <dbReference type="Proteomes" id="UP000321901"/>
    </source>
</evidence>
<evidence type="ECO:0008006" key="4">
    <source>
        <dbReference type="Google" id="ProtNLM"/>
    </source>
</evidence>
<gene>
    <name evidence="2" type="ORF">SLU01_04320</name>
</gene>
<evidence type="ECO:0000256" key="1">
    <source>
        <dbReference type="SAM" id="Phobius"/>
    </source>
</evidence>
<keyword evidence="3" id="KW-1185">Reference proteome</keyword>